<keyword evidence="4 9" id="KW-0812">Transmembrane</keyword>
<dbReference type="EMBL" id="MU865564">
    <property type="protein sequence ID" value="KAK4221288.1"/>
    <property type="molecule type" value="Genomic_DNA"/>
</dbReference>
<feature type="transmembrane region" description="Helical" evidence="9">
    <location>
        <begin position="103"/>
        <end position="123"/>
    </location>
</feature>
<feature type="transmembrane region" description="Helical" evidence="9">
    <location>
        <begin position="244"/>
        <end position="266"/>
    </location>
</feature>
<evidence type="ECO:0000313" key="11">
    <source>
        <dbReference type="Proteomes" id="UP001301958"/>
    </source>
</evidence>
<dbReference type="GO" id="GO:0015031">
    <property type="term" value="P:protein transport"/>
    <property type="evidence" value="ECO:0007669"/>
    <property type="project" value="UniProtKB-KW"/>
</dbReference>
<protein>
    <submittedName>
        <fullName evidence="10">OPT oligopeptide transporter</fullName>
    </submittedName>
</protein>
<dbReference type="NCBIfam" id="TIGR00728">
    <property type="entry name" value="OPT_sfam"/>
    <property type="match status" value="1"/>
</dbReference>
<evidence type="ECO:0000256" key="7">
    <source>
        <dbReference type="ARBA" id="ARBA00022989"/>
    </source>
</evidence>
<keyword evidence="6" id="KW-0653">Protein transport</keyword>
<name>A0AAN7BES4_9PEZI</name>
<proteinExistence type="inferred from homology"/>
<reference evidence="10" key="1">
    <citation type="journal article" date="2023" name="Mol. Phylogenet. Evol.">
        <title>Genome-scale phylogeny and comparative genomics of the fungal order Sordariales.</title>
        <authorList>
            <person name="Hensen N."/>
            <person name="Bonometti L."/>
            <person name="Westerberg I."/>
            <person name="Brannstrom I.O."/>
            <person name="Guillou S."/>
            <person name="Cros-Aarteil S."/>
            <person name="Calhoun S."/>
            <person name="Haridas S."/>
            <person name="Kuo A."/>
            <person name="Mondo S."/>
            <person name="Pangilinan J."/>
            <person name="Riley R."/>
            <person name="LaButti K."/>
            <person name="Andreopoulos B."/>
            <person name="Lipzen A."/>
            <person name="Chen C."/>
            <person name="Yan M."/>
            <person name="Daum C."/>
            <person name="Ng V."/>
            <person name="Clum A."/>
            <person name="Steindorff A."/>
            <person name="Ohm R.A."/>
            <person name="Martin F."/>
            <person name="Silar P."/>
            <person name="Natvig D.O."/>
            <person name="Lalanne C."/>
            <person name="Gautier V."/>
            <person name="Ament-Velasquez S.L."/>
            <person name="Kruys A."/>
            <person name="Hutchinson M.I."/>
            <person name="Powell A.J."/>
            <person name="Barry K."/>
            <person name="Miller A.N."/>
            <person name="Grigoriev I.V."/>
            <person name="Debuchy R."/>
            <person name="Gladieux P."/>
            <person name="Hiltunen Thoren M."/>
            <person name="Johannesson H."/>
        </authorList>
    </citation>
    <scope>NUCLEOTIDE SEQUENCE</scope>
    <source>
        <strain evidence="10">CBS 990.96</strain>
    </source>
</reference>
<evidence type="ECO:0000256" key="8">
    <source>
        <dbReference type="ARBA" id="ARBA00023136"/>
    </source>
</evidence>
<evidence type="ECO:0000256" key="3">
    <source>
        <dbReference type="ARBA" id="ARBA00022448"/>
    </source>
</evidence>
<gene>
    <name evidence="10" type="ORF">QBC38DRAFT_540210</name>
</gene>
<feature type="transmembrane region" description="Helical" evidence="9">
    <location>
        <begin position="646"/>
        <end position="663"/>
    </location>
</feature>
<dbReference type="InterPro" id="IPR004813">
    <property type="entry name" value="OPT"/>
</dbReference>
<feature type="transmembrane region" description="Helical" evidence="9">
    <location>
        <begin position="683"/>
        <end position="704"/>
    </location>
</feature>
<feature type="transmembrane region" description="Helical" evidence="9">
    <location>
        <begin position="417"/>
        <end position="436"/>
    </location>
</feature>
<accession>A0AAN7BES4</accession>
<evidence type="ECO:0000256" key="1">
    <source>
        <dbReference type="ARBA" id="ARBA00004141"/>
    </source>
</evidence>
<feature type="transmembrane region" description="Helical" evidence="9">
    <location>
        <begin position="199"/>
        <end position="224"/>
    </location>
</feature>
<reference evidence="10" key="2">
    <citation type="submission" date="2023-05" db="EMBL/GenBank/DDBJ databases">
        <authorList>
            <consortium name="Lawrence Berkeley National Laboratory"/>
            <person name="Steindorff A."/>
            <person name="Hensen N."/>
            <person name="Bonometti L."/>
            <person name="Westerberg I."/>
            <person name="Brannstrom I.O."/>
            <person name="Guillou S."/>
            <person name="Cros-Aarteil S."/>
            <person name="Calhoun S."/>
            <person name="Haridas S."/>
            <person name="Kuo A."/>
            <person name="Mondo S."/>
            <person name="Pangilinan J."/>
            <person name="Riley R."/>
            <person name="Labutti K."/>
            <person name="Andreopoulos B."/>
            <person name="Lipzen A."/>
            <person name="Chen C."/>
            <person name="Yanf M."/>
            <person name="Daum C."/>
            <person name="Ng V."/>
            <person name="Clum A."/>
            <person name="Ohm R."/>
            <person name="Martin F."/>
            <person name="Silar P."/>
            <person name="Natvig D."/>
            <person name="Lalanne C."/>
            <person name="Gautier V."/>
            <person name="Ament-Velasquez S.L."/>
            <person name="Kruys A."/>
            <person name="Hutchinson M.I."/>
            <person name="Powell A.J."/>
            <person name="Barry K."/>
            <person name="Miller A.N."/>
            <person name="Grigoriev I.V."/>
            <person name="Debuchy R."/>
            <person name="Gladieux P."/>
            <person name="Thoren M.H."/>
            <person name="Johannesson H."/>
        </authorList>
    </citation>
    <scope>NUCLEOTIDE SEQUENCE</scope>
    <source>
        <strain evidence="10">CBS 990.96</strain>
    </source>
</reference>
<evidence type="ECO:0000256" key="6">
    <source>
        <dbReference type="ARBA" id="ARBA00022927"/>
    </source>
</evidence>
<keyword evidence="8 9" id="KW-0472">Membrane</keyword>
<keyword evidence="7 9" id="KW-1133">Transmembrane helix</keyword>
<feature type="transmembrane region" description="Helical" evidence="9">
    <location>
        <begin position="287"/>
        <end position="310"/>
    </location>
</feature>
<feature type="transmembrane region" description="Helical" evidence="9">
    <location>
        <begin position="539"/>
        <end position="561"/>
    </location>
</feature>
<keyword evidence="5" id="KW-0571">Peptide transport</keyword>
<dbReference type="AlphaFoldDB" id="A0AAN7BES4"/>
<evidence type="ECO:0000313" key="10">
    <source>
        <dbReference type="EMBL" id="KAK4221288.1"/>
    </source>
</evidence>
<evidence type="ECO:0000256" key="5">
    <source>
        <dbReference type="ARBA" id="ARBA00022856"/>
    </source>
</evidence>
<dbReference type="GO" id="GO:0016020">
    <property type="term" value="C:membrane"/>
    <property type="evidence" value="ECO:0007669"/>
    <property type="project" value="UniProtKB-SubCell"/>
</dbReference>
<sequence length="725" mass="80736">MPPPNTEATVLSGVNPIEGKVVEVPSHDAIEEKLPASPYVIDAADDSDTDGAIIITGADAANYLLPLRNDGESALSFRSLFLASCLACFSTVMSQIYSFKRTVVTITGTFIALIAHFLGKAWANFLPRGDKLEALWRERSQPLPTWIKIVSFFNHGKWNLKEHAICAITALSASSASESITTFAAQDLFYDLPLSATTVVLTIISIGLFGYGICGIMRPIAVWHVEATLQGLHWQNLNSKPLRAFWFAFVAMFFYEFLPAYIFPWLNAVSIPCLASMKATGEKSRTLTNIFAHSAVGYPVCFIAMLTIYYTHTWDAKKLPFMSTRLLTQGGDMYPTSEVFVGGILDKKALEKYGIPRVTGTFAYAMFMTNTTIGALVAHCFLFWGGDIKRAFKSTREGRYDDRNHEHMAKTYKETPWWRFVIVLVVSFVLGIFVVTKENITLPVWAYVLALLLGIFIAPLSTILSSRYGKGIATNNLSKTLAGLMLPERPICNMYFASWSHSVIFNAYTVLDAVSGNRVTLSNDLKMGEYLKIPPRTMFLTQIYGTILGGFVNFAVMTSIVKNNRHLLVETDGNSSWSGANIQSYNTNATSWALAQGLLIGAIIVVLHRLFVHFVPKIRNFSTNDINMPQFIQYAGYIPYNQTQTCVLFSQLIAGFFVQFYLLNYKPRIFKDYSYLVKGAFDGASLFALFILSFAVFGAGGPTIPFPKWWGNNSGGHYDHCPMRE</sequence>
<organism evidence="10 11">
    <name type="scientific">Podospora fimiseda</name>
    <dbReference type="NCBI Taxonomy" id="252190"/>
    <lineage>
        <taxon>Eukaryota</taxon>
        <taxon>Fungi</taxon>
        <taxon>Dikarya</taxon>
        <taxon>Ascomycota</taxon>
        <taxon>Pezizomycotina</taxon>
        <taxon>Sordariomycetes</taxon>
        <taxon>Sordariomycetidae</taxon>
        <taxon>Sordariales</taxon>
        <taxon>Podosporaceae</taxon>
        <taxon>Podospora</taxon>
    </lineage>
</organism>
<feature type="transmembrane region" description="Helical" evidence="9">
    <location>
        <begin position="362"/>
        <end position="384"/>
    </location>
</feature>
<comment type="caution">
    <text evidence="10">The sequence shown here is derived from an EMBL/GenBank/DDBJ whole genome shotgun (WGS) entry which is preliminary data.</text>
</comment>
<evidence type="ECO:0000256" key="9">
    <source>
        <dbReference type="SAM" id="Phobius"/>
    </source>
</evidence>
<keyword evidence="3" id="KW-0813">Transport</keyword>
<dbReference type="GO" id="GO:0035673">
    <property type="term" value="F:oligopeptide transmembrane transporter activity"/>
    <property type="evidence" value="ECO:0007669"/>
    <property type="project" value="InterPro"/>
</dbReference>
<dbReference type="PANTHER" id="PTHR22601">
    <property type="entry name" value="ISP4 LIKE PROTEIN"/>
    <property type="match status" value="1"/>
</dbReference>
<feature type="transmembrane region" description="Helical" evidence="9">
    <location>
        <begin position="442"/>
        <end position="464"/>
    </location>
</feature>
<comment type="subcellular location">
    <subcellularLocation>
        <location evidence="1">Membrane</location>
        <topology evidence="1">Multi-pass membrane protein</topology>
    </subcellularLocation>
</comment>
<keyword evidence="11" id="KW-1185">Reference proteome</keyword>
<feature type="transmembrane region" description="Helical" evidence="9">
    <location>
        <begin position="593"/>
        <end position="612"/>
    </location>
</feature>
<evidence type="ECO:0000256" key="4">
    <source>
        <dbReference type="ARBA" id="ARBA00022692"/>
    </source>
</evidence>
<dbReference type="InterPro" id="IPR004648">
    <property type="entry name" value="Oligpept_transpt"/>
</dbReference>
<evidence type="ECO:0000256" key="2">
    <source>
        <dbReference type="ARBA" id="ARBA00008807"/>
    </source>
</evidence>
<dbReference type="Pfam" id="PF03169">
    <property type="entry name" value="OPT"/>
    <property type="match status" value="1"/>
</dbReference>
<feature type="transmembrane region" description="Helical" evidence="9">
    <location>
        <begin position="75"/>
        <end position="97"/>
    </location>
</feature>
<dbReference type="Proteomes" id="UP001301958">
    <property type="component" value="Unassembled WGS sequence"/>
</dbReference>
<comment type="similarity">
    <text evidence="2">Belongs to the oligopeptide OPT transporter family.</text>
</comment>